<dbReference type="SUPFAM" id="SSF118116">
    <property type="entry name" value="DNA mismatch repair protein MutL"/>
    <property type="match status" value="1"/>
</dbReference>
<keyword evidence="9" id="KW-0540">Nuclease</keyword>
<dbReference type="InterPro" id="IPR020667">
    <property type="entry name" value="DNA_mismatch_repair_MutL"/>
</dbReference>
<name>A0A850SWS1_9BACT</name>
<keyword evidence="3 5" id="KW-0227">DNA damage</keyword>
<comment type="similarity">
    <text evidence="1 5">Belongs to the DNA mismatch repair MutL/HexB family.</text>
</comment>
<dbReference type="SMART" id="SM00853">
    <property type="entry name" value="MutL_C"/>
    <property type="match status" value="1"/>
</dbReference>
<proteinExistence type="inferred from homology"/>
<dbReference type="GO" id="GO:0032300">
    <property type="term" value="C:mismatch repair complex"/>
    <property type="evidence" value="ECO:0007669"/>
    <property type="project" value="InterPro"/>
</dbReference>
<dbReference type="GO" id="GO:0016887">
    <property type="term" value="F:ATP hydrolysis activity"/>
    <property type="evidence" value="ECO:0007669"/>
    <property type="project" value="InterPro"/>
</dbReference>
<evidence type="ECO:0000256" key="5">
    <source>
        <dbReference type="HAMAP-Rule" id="MF_00149"/>
    </source>
</evidence>
<evidence type="ECO:0000313" key="10">
    <source>
        <dbReference type="Proteomes" id="UP000553343"/>
    </source>
</evidence>
<dbReference type="InterPro" id="IPR014790">
    <property type="entry name" value="MutL_C"/>
</dbReference>
<evidence type="ECO:0000313" key="9">
    <source>
        <dbReference type="EMBL" id="NWH04580.1"/>
    </source>
</evidence>
<evidence type="ECO:0000256" key="3">
    <source>
        <dbReference type="ARBA" id="ARBA00022763"/>
    </source>
</evidence>
<dbReference type="InterPro" id="IPR013507">
    <property type="entry name" value="DNA_mismatch_S5_2-like"/>
</dbReference>
<dbReference type="GO" id="GO:0005524">
    <property type="term" value="F:ATP binding"/>
    <property type="evidence" value="ECO:0007669"/>
    <property type="project" value="InterPro"/>
</dbReference>
<evidence type="ECO:0000256" key="6">
    <source>
        <dbReference type="SAM" id="MobiDB-lite"/>
    </source>
</evidence>
<keyword evidence="9" id="KW-0255">Endonuclease</keyword>
<dbReference type="InterPro" id="IPR042121">
    <property type="entry name" value="MutL_C_regsub"/>
</dbReference>
<dbReference type="PROSITE" id="PS00058">
    <property type="entry name" value="DNA_MISMATCH_REPAIR_1"/>
    <property type="match status" value="1"/>
</dbReference>
<keyword evidence="10" id="KW-1185">Reference proteome</keyword>
<dbReference type="PANTHER" id="PTHR10073:SF12">
    <property type="entry name" value="DNA MISMATCH REPAIR PROTEIN MLH1"/>
    <property type="match status" value="1"/>
</dbReference>
<dbReference type="HAMAP" id="MF_00149">
    <property type="entry name" value="DNA_mis_repair"/>
    <property type="match status" value="1"/>
</dbReference>
<dbReference type="InterPro" id="IPR042120">
    <property type="entry name" value="MutL_C_dimsub"/>
</dbReference>
<feature type="region of interest" description="Disordered" evidence="6">
    <location>
        <begin position="382"/>
        <end position="450"/>
    </location>
</feature>
<evidence type="ECO:0000259" key="7">
    <source>
        <dbReference type="SMART" id="SM00853"/>
    </source>
</evidence>
<dbReference type="Proteomes" id="UP000553343">
    <property type="component" value="Unassembled WGS sequence"/>
</dbReference>
<sequence>MSRIRILPDILSNQIAAGEVVQRPVSVVKELVENAMDAGADRIIVEIENGGKTLIRVSDNGCGLSRDEAVLALERYATSKIYTKEDLFSISTFGFRGEALPSMASVSKFSFVSRTADNVTGTRVDMNGGKLSGVTDTGAPVGTMVEVRQLFFNTPARRKFLKSENTESGHIADALAGLAMGNPGVGFRLVVNRRSVKSYPPGQSLFQRAQMVMGKAVADQLYEMHWPETDEDAAGGLPGLSIRGVCANPGVTRSTANRIFLFVNRRLVYDRGLISAMFQGYRGRIMKGRYPVGAVCVDLPCDQVDVNVHPAKREIKFITPGPVYKALSLAVANTLFRGQDDELSYARAVMNEKKASPTPLQAALTSASLPETEKKMAPDLFESASTSQSPPVYDAFDSPPESFQAAEPREKSWPPAPDTKLPAQAPLADHEPETPESGMTTPLSAPEPFQSTQSGFRVVGQVLNIYIVLEKENHLVLVDQHAAHERIVFEQLLNRYKRMDVQSQSLAVPEVLELSHKEALVLESIMADLAGLGIRVEAFGGTSFVIKAVPVLVEQKQLGPLVVEMVEKISRANGTGIKDDWLEDALATMACHRSVRGGQSMSLKEMTALVAQLFTCDNPMHCPHGRPVFISFDARSLEKLFKRVV</sequence>
<dbReference type="InterPro" id="IPR038973">
    <property type="entry name" value="MutL/Mlh/Pms-like"/>
</dbReference>
<organism evidence="9 10">
    <name type="scientific">Desulfobacter latus</name>
    <dbReference type="NCBI Taxonomy" id="2292"/>
    <lineage>
        <taxon>Bacteria</taxon>
        <taxon>Pseudomonadati</taxon>
        <taxon>Thermodesulfobacteriota</taxon>
        <taxon>Desulfobacteria</taxon>
        <taxon>Desulfobacterales</taxon>
        <taxon>Desulfobacteraceae</taxon>
        <taxon>Desulfobacter</taxon>
    </lineage>
</organism>
<keyword evidence="9" id="KW-0378">Hydrolase</keyword>
<gene>
    <name evidence="5 9" type="primary">mutL</name>
    <name evidence="9" type="ORF">HXW94_06175</name>
</gene>
<dbReference type="EMBL" id="JACADJ010000014">
    <property type="protein sequence ID" value="NWH04580.1"/>
    <property type="molecule type" value="Genomic_DNA"/>
</dbReference>
<dbReference type="InterPro" id="IPR037198">
    <property type="entry name" value="MutL_C_sf"/>
</dbReference>
<feature type="domain" description="MutL C-terminal dimerisation" evidence="7">
    <location>
        <begin position="458"/>
        <end position="601"/>
    </location>
</feature>
<dbReference type="Gene3D" id="3.30.1540.20">
    <property type="entry name" value="MutL, C-terminal domain, dimerisation subdomain"/>
    <property type="match status" value="1"/>
</dbReference>
<dbReference type="SUPFAM" id="SSF54211">
    <property type="entry name" value="Ribosomal protein S5 domain 2-like"/>
    <property type="match status" value="1"/>
</dbReference>
<dbReference type="InterPro" id="IPR020568">
    <property type="entry name" value="Ribosomal_Su5_D2-typ_SF"/>
</dbReference>
<feature type="compositionally biased region" description="Polar residues" evidence="6">
    <location>
        <begin position="437"/>
        <end position="450"/>
    </location>
</feature>
<comment type="caution">
    <text evidence="9">The sequence shown here is derived from an EMBL/GenBank/DDBJ whole genome shotgun (WGS) entry which is preliminary data.</text>
</comment>
<feature type="domain" description="DNA mismatch repair protein S5" evidence="8">
    <location>
        <begin position="209"/>
        <end position="336"/>
    </location>
</feature>
<dbReference type="GO" id="GO:0006298">
    <property type="term" value="P:mismatch repair"/>
    <property type="evidence" value="ECO:0007669"/>
    <property type="project" value="UniProtKB-UniRule"/>
</dbReference>
<comment type="function">
    <text evidence="5">This protein is involved in the repair of mismatches in DNA. It is required for dam-dependent methyl-directed DNA mismatch repair. May act as a 'molecular matchmaker', a protein that promotes the formation of a stable complex between two or more DNA-binding proteins in an ATP-dependent manner without itself being part of a final effector complex.</text>
</comment>
<dbReference type="AlphaFoldDB" id="A0A850SWS1"/>
<dbReference type="Pfam" id="PF01119">
    <property type="entry name" value="DNA_mis_repair"/>
    <property type="match status" value="1"/>
</dbReference>
<dbReference type="GO" id="GO:0030983">
    <property type="term" value="F:mismatched DNA binding"/>
    <property type="evidence" value="ECO:0007669"/>
    <property type="project" value="InterPro"/>
</dbReference>
<dbReference type="NCBIfam" id="TIGR00585">
    <property type="entry name" value="mutl"/>
    <property type="match status" value="1"/>
</dbReference>
<dbReference type="InterPro" id="IPR014721">
    <property type="entry name" value="Ribsml_uS5_D2-typ_fold_subgr"/>
</dbReference>
<dbReference type="FunFam" id="3.30.565.10:FF:000003">
    <property type="entry name" value="DNA mismatch repair endonuclease MutL"/>
    <property type="match status" value="1"/>
</dbReference>
<dbReference type="Gene3D" id="3.30.565.10">
    <property type="entry name" value="Histidine kinase-like ATPase, C-terminal domain"/>
    <property type="match status" value="1"/>
</dbReference>
<dbReference type="Pfam" id="PF08676">
    <property type="entry name" value="MutL_C"/>
    <property type="match status" value="1"/>
</dbReference>
<dbReference type="SMART" id="SM01340">
    <property type="entry name" value="DNA_mis_repair"/>
    <property type="match status" value="1"/>
</dbReference>
<dbReference type="InterPro" id="IPR036890">
    <property type="entry name" value="HATPase_C_sf"/>
</dbReference>
<dbReference type="PANTHER" id="PTHR10073">
    <property type="entry name" value="DNA MISMATCH REPAIR PROTEIN MLH, PMS, MUTL"/>
    <property type="match status" value="1"/>
</dbReference>
<protein>
    <recommendedName>
        <fullName evidence="2 5">DNA mismatch repair protein MutL</fullName>
    </recommendedName>
</protein>
<evidence type="ECO:0000256" key="4">
    <source>
        <dbReference type="ARBA" id="ARBA00023204"/>
    </source>
</evidence>
<dbReference type="InterPro" id="IPR014762">
    <property type="entry name" value="DNA_mismatch_repair_CS"/>
</dbReference>
<dbReference type="Gene3D" id="3.30.1370.100">
    <property type="entry name" value="MutL, C-terminal domain, regulatory subdomain"/>
    <property type="match status" value="1"/>
</dbReference>
<evidence type="ECO:0000256" key="1">
    <source>
        <dbReference type="ARBA" id="ARBA00006082"/>
    </source>
</evidence>
<dbReference type="Pfam" id="PF13589">
    <property type="entry name" value="HATPase_c_3"/>
    <property type="match status" value="1"/>
</dbReference>
<dbReference type="SUPFAM" id="SSF55874">
    <property type="entry name" value="ATPase domain of HSP90 chaperone/DNA topoisomerase II/histidine kinase"/>
    <property type="match status" value="1"/>
</dbReference>
<dbReference type="CDD" id="cd16926">
    <property type="entry name" value="HATPase_MutL-MLH-PMS-like"/>
    <property type="match status" value="1"/>
</dbReference>
<keyword evidence="4 5" id="KW-0234">DNA repair</keyword>
<dbReference type="RefSeq" id="WP_178366036.1">
    <property type="nucleotide sequence ID" value="NZ_JACADJ010000014.1"/>
</dbReference>
<dbReference type="Gene3D" id="3.30.230.10">
    <property type="match status" value="1"/>
</dbReference>
<reference evidence="9 10" key="1">
    <citation type="submission" date="2020-06" db="EMBL/GenBank/DDBJ databases">
        <title>High-quality draft genome of sulfate reducer Desulfobacter latus type strain AcrS2 isolated from marine sediment.</title>
        <authorList>
            <person name="Hoppe M."/>
            <person name="Larsen C.K."/>
            <person name="Marshall I.P.G."/>
            <person name="Schramm A."/>
            <person name="Marietou A.G."/>
        </authorList>
    </citation>
    <scope>NUCLEOTIDE SEQUENCE [LARGE SCALE GENOMIC DNA]</scope>
    <source>
        <strain evidence="9 10">AcRS2</strain>
    </source>
</reference>
<accession>A0A850SWS1</accession>
<evidence type="ECO:0000256" key="2">
    <source>
        <dbReference type="ARBA" id="ARBA00021975"/>
    </source>
</evidence>
<dbReference type="GO" id="GO:0004519">
    <property type="term" value="F:endonuclease activity"/>
    <property type="evidence" value="ECO:0007669"/>
    <property type="project" value="UniProtKB-KW"/>
</dbReference>
<dbReference type="InterPro" id="IPR002099">
    <property type="entry name" value="MutL/Mlh/PMS"/>
</dbReference>
<evidence type="ECO:0000259" key="8">
    <source>
        <dbReference type="SMART" id="SM01340"/>
    </source>
</evidence>
<dbReference type="GO" id="GO:0140664">
    <property type="term" value="F:ATP-dependent DNA damage sensor activity"/>
    <property type="evidence" value="ECO:0007669"/>
    <property type="project" value="InterPro"/>
</dbReference>
<dbReference type="CDD" id="cd00782">
    <property type="entry name" value="MutL_Trans"/>
    <property type="match status" value="1"/>
</dbReference>